<organism evidence="1 2">
    <name type="scientific">Myxacorys almedinensis A</name>
    <dbReference type="NCBI Taxonomy" id="2690445"/>
    <lineage>
        <taxon>Bacteria</taxon>
        <taxon>Bacillati</taxon>
        <taxon>Cyanobacteriota</taxon>
        <taxon>Cyanophyceae</taxon>
        <taxon>Leptolyngbyales</taxon>
        <taxon>Leptolyngbyaceae</taxon>
        <taxon>Myxacorys</taxon>
        <taxon>Myxacorys almedinensis</taxon>
    </lineage>
</organism>
<dbReference type="EMBL" id="WVIE01000024">
    <property type="protein sequence ID" value="NDJ19074.1"/>
    <property type="molecule type" value="Genomic_DNA"/>
</dbReference>
<evidence type="ECO:0000313" key="2">
    <source>
        <dbReference type="Proteomes" id="UP000646053"/>
    </source>
</evidence>
<proteinExistence type="predicted"/>
<gene>
    <name evidence="1" type="ORF">GS601_17570</name>
</gene>
<keyword evidence="2" id="KW-1185">Reference proteome</keyword>
<protein>
    <submittedName>
        <fullName evidence="1">Acetyltransferase</fullName>
    </submittedName>
</protein>
<sequence length="69" mass="7678">MLLQEKETGALVEVLDVQVLTNPAEAEVPGQIQAGQEEQDAKSYGKDILIFPSGEDLPRCWVDADYRMK</sequence>
<dbReference type="AlphaFoldDB" id="A0A8J7Z3I3"/>
<comment type="caution">
    <text evidence="1">The sequence shown here is derived from an EMBL/GenBank/DDBJ whole genome shotgun (WGS) entry which is preliminary data.</text>
</comment>
<reference evidence="1" key="1">
    <citation type="submission" date="2019-12" db="EMBL/GenBank/DDBJ databases">
        <title>High-Quality draft genome sequences of three cyanobacteria isolated from the limestone walls of the Old Cathedral of Coimbra.</title>
        <authorList>
            <person name="Tiago I."/>
            <person name="Soares F."/>
            <person name="Portugal A."/>
        </authorList>
    </citation>
    <scope>NUCLEOTIDE SEQUENCE</scope>
    <source>
        <strain evidence="1">A</strain>
    </source>
</reference>
<dbReference type="Proteomes" id="UP000646053">
    <property type="component" value="Unassembled WGS sequence"/>
</dbReference>
<evidence type="ECO:0000313" key="1">
    <source>
        <dbReference type="EMBL" id="NDJ19074.1"/>
    </source>
</evidence>
<dbReference type="RefSeq" id="WP_162424603.1">
    <property type="nucleotide sequence ID" value="NZ_WVIE01000024.1"/>
</dbReference>
<accession>A0A8J7Z3I3</accession>
<name>A0A8J7Z3I3_9CYAN</name>